<evidence type="ECO:0000256" key="1">
    <source>
        <dbReference type="ARBA" id="ARBA00006450"/>
    </source>
</evidence>
<dbReference type="InterPro" id="IPR036685">
    <property type="entry name" value="YehU-like_sf"/>
</dbReference>
<comment type="caution">
    <text evidence="2">The sequence shown here is derived from an EMBL/GenBank/DDBJ whole genome shotgun (WGS) entry which is preliminary data.</text>
</comment>
<evidence type="ECO:0000313" key="2">
    <source>
        <dbReference type="EMBL" id="GAA5186586.1"/>
    </source>
</evidence>
<dbReference type="Pfam" id="PF06794">
    <property type="entry name" value="UPF0270"/>
    <property type="match status" value="1"/>
</dbReference>
<dbReference type="EMBL" id="BAABLF010000002">
    <property type="protein sequence ID" value="GAA5186586.1"/>
    <property type="molecule type" value="Genomic_DNA"/>
</dbReference>
<comment type="similarity">
    <text evidence="1">Belongs to the UPF0270 family.</text>
</comment>
<accession>A0ABP9RV51</accession>
<name>A0ABP9RV51_9GAMM</name>
<proteinExistence type="inferred from homology"/>
<sequence>MNGYSLIGSPMLIDYATLKEALPPETLENLIREYLLGQVGDEGFDELTPERLADSAARAHHALRLGELVVEFSEQEESVAIRRADEVAAALEN</sequence>
<protein>
    <submittedName>
        <fullName evidence="2">YheU family protein</fullName>
    </submittedName>
</protein>
<dbReference type="Proteomes" id="UP001501600">
    <property type="component" value="Unassembled WGS sequence"/>
</dbReference>
<keyword evidence="3" id="KW-1185">Reference proteome</keyword>
<dbReference type="SUPFAM" id="SSF118001">
    <property type="entry name" value="YehU-like"/>
    <property type="match status" value="1"/>
</dbReference>
<organism evidence="2 3">
    <name type="scientific">Ferrimonas gelatinilytica</name>
    <dbReference type="NCBI Taxonomy" id="1255257"/>
    <lineage>
        <taxon>Bacteria</taxon>
        <taxon>Pseudomonadati</taxon>
        <taxon>Pseudomonadota</taxon>
        <taxon>Gammaproteobacteria</taxon>
        <taxon>Alteromonadales</taxon>
        <taxon>Ferrimonadaceae</taxon>
        <taxon>Ferrimonas</taxon>
    </lineage>
</organism>
<evidence type="ECO:0000313" key="3">
    <source>
        <dbReference type="Proteomes" id="UP001501600"/>
    </source>
</evidence>
<dbReference type="Gene3D" id="1.10.10.610">
    <property type="entry name" value="YehU-like"/>
    <property type="match status" value="1"/>
</dbReference>
<dbReference type="InterPro" id="IPR010648">
    <property type="entry name" value="UPF0270"/>
</dbReference>
<gene>
    <name evidence="2" type="ORF">GCM10025772_02440</name>
</gene>
<reference evidence="3" key="1">
    <citation type="journal article" date="2019" name="Int. J. Syst. Evol. Microbiol.">
        <title>The Global Catalogue of Microorganisms (GCM) 10K type strain sequencing project: providing services to taxonomists for standard genome sequencing and annotation.</title>
        <authorList>
            <consortium name="The Broad Institute Genomics Platform"/>
            <consortium name="The Broad Institute Genome Sequencing Center for Infectious Disease"/>
            <person name="Wu L."/>
            <person name="Ma J."/>
        </authorList>
    </citation>
    <scope>NUCLEOTIDE SEQUENCE [LARGE SCALE GENOMIC DNA]</scope>
    <source>
        <strain evidence="3">JCM 18720</strain>
    </source>
</reference>